<gene>
    <name evidence="4" type="primary">hypF</name>
    <name evidence="4" type="ORF">CBM2634_P90008</name>
</gene>
<dbReference type="GO" id="GO:0008270">
    <property type="term" value="F:zinc ion binding"/>
    <property type="evidence" value="ECO:0007669"/>
    <property type="project" value="TreeGrafter"/>
</dbReference>
<dbReference type="AlphaFoldDB" id="A0A375JC76"/>
<proteinExistence type="inferred from homology"/>
<sequence length="394" mass="41636">MNSVFTLPRPATARVLAVGAWLKNTACRLDGATVHWSALHGDLGDPANCLALEQSIAQLAVLGPIDAVAHDLHPDFHSTHLALAQELGVPAQAVQHHHAHIAVVQAEQRLDEPVIGLALDGVGLGTDSSAWGGELLWSHGARWRRVGHLSSLVLPGGDVAAREPWRMAAAVLHALGRGDEIVARFAEPLCHAGATLMRSMLQRGVNCPPKSSAGRWFDAAAGALGLSVRQAFEAEATIALERQARDWLAQHEVEGDDGLTPIRPDSQLDLYPLLERLFAMSDLGRSDAVAQGAALFHANLADALARWALGAARTCNVGIIALGGGCFLNQVLTQRLVATLRRSDLRVLQPQAVNCGDAGLALGQAWVAAHQVHQGAAPSVHSSPFNPSELSPCV</sequence>
<protein>
    <submittedName>
        <fullName evidence="4">Hydrogenase maturation protein hypF1</fullName>
    </submittedName>
</protein>
<dbReference type="GO" id="GO:0016743">
    <property type="term" value="F:carboxyl- or carbamoyltransferase activity"/>
    <property type="evidence" value="ECO:0007669"/>
    <property type="project" value="TreeGrafter"/>
</dbReference>
<dbReference type="InterPro" id="IPR043129">
    <property type="entry name" value="ATPase_NBD"/>
</dbReference>
<dbReference type="Proteomes" id="UP000256805">
    <property type="component" value="Unassembled WGS sequence"/>
</dbReference>
<dbReference type="SUPFAM" id="SSF53067">
    <property type="entry name" value="Actin-like ATPase domain"/>
    <property type="match status" value="1"/>
</dbReference>
<organism evidence="4 5">
    <name type="scientific">Cupriavidus taiwanensis</name>
    <dbReference type="NCBI Taxonomy" id="164546"/>
    <lineage>
        <taxon>Bacteria</taxon>
        <taxon>Pseudomonadati</taxon>
        <taxon>Pseudomonadota</taxon>
        <taxon>Betaproteobacteria</taxon>
        <taxon>Burkholderiales</taxon>
        <taxon>Burkholderiaceae</taxon>
        <taxon>Cupriavidus</taxon>
    </lineage>
</organism>
<dbReference type="Pfam" id="PF17788">
    <property type="entry name" value="HypF_C"/>
    <property type="match status" value="1"/>
</dbReference>
<dbReference type="InterPro" id="IPR041440">
    <property type="entry name" value="HypF_C"/>
</dbReference>
<dbReference type="Pfam" id="PF22521">
    <property type="entry name" value="HypF_C_2"/>
    <property type="match status" value="1"/>
</dbReference>
<dbReference type="RefSeq" id="WP_116386175.1">
    <property type="nucleotide sequence ID" value="NZ_LS483235.1"/>
</dbReference>
<dbReference type="InterPro" id="IPR055128">
    <property type="entry name" value="HypF_C_2"/>
</dbReference>
<reference evidence="4 5" key="1">
    <citation type="submission" date="2018-01" db="EMBL/GenBank/DDBJ databases">
        <authorList>
            <person name="Gaut B.S."/>
            <person name="Morton B.R."/>
            <person name="Clegg M.T."/>
            <person name="Duvall M.R."/>
        </authorList>
    </citation>
    <scope>NUCLEOTIDE SEQUENCE [LARGE SCALE GENOMIC DNA]</scope>
    <source>
        <strain evidence="4">Cupriavidus taiwanensis cmp 52</strain>
    </source>
</reference>
<comment type="similarity">
    <text evidence="1">Belongs to the carbamoyltransferase HypF family.</text>
</comment>
<dbReference type="GO" id="GO:0051604">
    <property type="term" value="P:protein maturation"/>
    <property type="evidence" value="ECO:0007669"/>
    <property type="project" value="TreeGrafter"/>
</dbReference>
<dbReference type="InterPro" id="IPR051060">
    <property type="entry name" value="Carbamoyltrans_HypF-like"/>
</dbReference>
<accession>A0A375JC76</accession>
<evidence type="ECO:0000313" key="4">
    <source>
        <dbReference type="EMBL" id="SPS02382.1"/>
    </source>
</evidence>
<evidence type="ECO:0000259" key="2">
    <source>
        <dbReference type="Pfam" id="PF17788"/>
    </source>
</evidence>
<dbReference type="PANTHER" id="PTHR42959:SF1">
    <property type="entry name" value="CARBAMOYLTRANSFERASE HYPF"/>
    <property type="match status" value="1"/>
</dbReference>
<evidence type="ECO:0000256" key="1">
    <source>
        <dbReference type="ARBA" id="ARBA00008097"/>
    </source>
</evidence>
<dbReference type="Gene3D" id="3.30.420.360">
    <property type="match status" value="1"/>
</dbReference>
<feature type="domain" description="Carbamoyltransferase Kae1-like" evidence="3">
    <location>
        <begin position="116"/>
        <end position="364"/>
    </location>
</feature>
<name>A0A375JC76_9BURK</name>
<dbReference type="PANTHER" id="PTHR42959">
    <property type="entry name" value="CARBAMOYLTRANSFERASE"/>
    <property type="match status" value="1"/>
</dbReference>
<evidence type="ECO:0000313" key="5">
    <source>
        <dbReference type="Proteomes" id="UP000256805"/>
    </source>
</evidence>
<dbReference type="Gene3D" id="3.30.420.40">
    <property type="match status" value="1"/>
</dbReference>
<dbReference type="EMBL" id="OVTA01000071">
    <property type="protein sequence ID" value="SPS02382.1"/>
    <property type="molecule type" value="Genomic_DNA"/>
</dbReference>
<feature type="domain" description="HypF Kae1-like" evidence="2">
    <location>
        <begin position="12"/>
        <end position="107"/>
    </location>
</feature>
<evidence type="ECO:0000259" key="3">
    <source>
        <dbReference type="Pfam" id="PF22521"/>
    </source>
</evidence>